<name>A0A7M2WVS9_9BACT</name>
<evidence type="ECO:0000313" key="3">
    <source>
        <dbReference type="Proteomes" id="UP000593765"/>
    </source>
</evidence>
<dbReference type="AlphaFoldDB" id="A0A7M2WVS9"/>
<dbReference type="Proteomes" id="UP000593765">
    <property type="component" value="Chromosome"/>
</dbReference>
<dbReference type="InterPro" id="IPR005331">
    <property type="entry name" value="Sulfotransferase"/>
</dbReference>
<dbReference type="Gene3D" id="3.40.50.300">
    <property type="entry name" value="P-loop containing nucleotide triphosphate hydrolases"/>
    <property type="match status" value="1"/>
</dbReference>
<accession>A0A7M2WVS9</accession>
<dbReference type="InterPro" id="IPR027417">
    <property type="entry name" value="P-loop_NTPase"/>
</dbReference>
<evidence type="ECO:0000313" key="2">
    <source>
        <dbReference type="EMBL" id="QOV89595.1"/>
    </source>
</evidence>
<gene>
    <name evidence="2" type="ORF">IPV69_25965</name>
</gene>
<dbReference type="EMBL" id="CP063458">
    <property type="protein sequence ID" value="QOV89595.1"/>
    <property type="molecule type" value="Genomic_DNA"/>
</dbReference>
<feature type="region of interest" description="Disordered" evidence="1">
    <location>
        <begin position="1"/>
        <end position="26"/>
    </location>
</feature>
<protein>
    <submittedName>
        <fullName evidence="2">Sulfotransferase family 2 domain-containing protein</fullName>
    </submittedName>
</protein>
<dbReference type="GO" id="GO:0008146">
    <property type="term" value="F:sulfotransferase activity"/>
    <property type="evidence" value="ECO:0007669"/>
    <property type="project" value="InterPro"/>
</dbReference>
<proteinExistence type="predicted"/>
<reference evidence="2 3" key="1">
    <citation type="submission" date="2020-10" db="EMBL/GenBank/DDBJ databases">
        <title>Wide distribution of Phycisphaera-like planctomycetes from WD2101 soil group in peatlands and genome analysis of the first cultivated representative.</title>
        <authorList>
            <person name="Dedysh S.N."/>
            <person name="Beletsky A.V."/>
            <person name="Ivanova A."/>
            <person name="Kulichevskaya I.S."/>
            <person name="Suzina N.E."/>
            <person name="Philippov D.A."/>
            <person name="Rakitin A.L."/>
            <person name="Mardanov A.V."/>
            <person name="Ravin N.V."/>
        </authorList>
    </citation>
    <scope>NUCLEOTIDE SEQUENCE [LARGE SCALE GENOMIC DNA]</scope>
    <source>
        <strain evidence="2 3">M1803</strain>
    </source>
</reference>
<dbReference type="Pfam" id="PF03567">
    <property type="entry name" value="Sulfotransfer_2"/>
    <property type="match status" value="1"/>
</dbReference>
<organism evidence="2 3">
    <name type="scientific">Humisphaera borealis</name>
    <dbReference type="NCBI Taxonomy" id="2807512"/>
    <lineage>
        <taxon>Bacteria</taxon>
        <taxon>Pseudomonadati</taxon>
        <taxon>Planctomycetota</taxon>
        <taxon>Phycisphaerae</taxon>
        <taxon>Tepidisphaerales</taxon>
        <taxon>Tepidisphaeraceae</taxon>
        <taxon>Humisphaera</taxon>
    </lineage>
</organism>
<sequence>MGLFSRLKQSLTGSRRRSEPSPLRPGPNGTFVFIHINKCAGTSVGTAIGLPKKQHLTSLEVIDIIGEPAWSKAFRFTIVRNPWDKVVSHYKHRIKTRQTGLGETHVPFKQWVAATYGDTKDPVLYDQPKMFQQQVEWLKNRQGRIDVDYVGRFETMSETFDEVARRIGIDATLPHLNRTEGKVDFRTHYDDATAAIIASWFKDDIAQFGYEFRA</sequence>
<keyword evidence="3" id="KW-1185">Reference proteome</keyword>
<dbReference type="SUPFAM" id="SSF52540">
    <property type="entry name" value="P-loop containing nucleoside triphosphate hydrolases"/>
    <property type="match status" value="1"/>
</dbReference>
<dbReference type="KEGG" id="hbs:IPV69_25965"/>
<dbReference type="RefSeq" id="WP_206292644.1">
    <property type="nucleotide sequence ID" value="NZ_CP063458.1"/>
</dbReference>
<dbReference type="GO" id="GO:0016020">
    <property type="term" value="C:membrane"/>
    <property type="evidence" value="ECO:0007669"/>
    <property type="project" value="InterPro"/>
</dbReference>
<evidence type="ECO:0000256" key="1">
    <source>
        <dbReference type="SAM" id="MobiDB-lite"/>
    </source>
</evidence>